<sequence>MENDSSDDDILYSMNSDISDINSDEAEDDSVSGESDLSCESVDDESVTTNISQFESWSGKTLKCNLPFYDGELKLSTDFESKIPRNASPIDFFRLYFTPELVSYIVNQSNLYRIQNNKTKQSPMTETDFNLLMGFLFYSSVVPLPNKRDYWSSFSRQPMVADVITRDRIMSLLSILHFHDNSIEKNKFEKFDPLLKYFNERCKLIVVPEKNLSIDEQMIAYKGTTAPTSFRQYMPKKPTKRGFKVWTRCGVSAFMYEMNLYCGASKVISGGSHLPDLASKRVSRTTVTTTSKDIKLFDVPRDTLLKQYGSSGLVVLDLIKDVPVGSSIFIDNYFSSTKLIKKLSQLGFRVTCTLRSNRLEKCPVSTEKQFEQKEKGYYEQFISDNNTCTVIGWKDSKRVLLGSNHIGTEPEIILKRWDKKKRCKADVVAPQIINQYNKFMGGVDTLDMLVALHPIPFRSKRWYTRIIWRIFDLMIINAWIIMNTRSNSDGAIGREPFRLFHFKLEIAKFLLKKPKLQQLQLDSINSISDENESDEENEPPPKKIREFASSVTQLIRYDGSDHWPTFVSAINNTRCKNEKCSGKTFWKCSKCNVHLCLHSSKNCFTQYHTR</sequence>
<dbReference type="Proteomes" id="UP000663882">
    <property type="component" value="Unassembled WGS sequence"/>
</dbReference>
<evidence type="ECO:0000313" key="4">
    <source>
        <dbReference type="EMBL" id="CAF1485045.1"/>
    </source>
</evidence>
<dbReference type="Proteomes" id="UP000663864">
    <property type="component" value="Unassembled WGS sequence"/>
</dbReference>
<dbReference type="EMBL" id="CAJNOO010003727">
    <property type="protein sequence ID" value="CAF1352012.1"/>
    <property type="molecule type" value="Genomic_DNA"/>
</dbReference>
<evidence type="ECO:0000259" key="2">
    <source>
        <dbReference type="Pfam" id="PF13843"/>
    </source>
</evidence>
<dbReference type="OrthoDB" id="6592925at2759"/>
<proteinExistence type="predicted"/>
<feature type="region of interest" description="Disordered" evidence="1">
    <location>
        <begin position="1"/>
        <end position="44"/>
    </location>
</feature>
<evidence type="ECO:0000313" key="5">
    <source>
        <dbReference type="Proteomes" id="UP000663882"/>
    </source>
</evidence>
<accession>A0A815HIR7</accession>
<evidence type="ECO:0000313" key="3">
    <source>
        <dbReference type="EMBL" id="CAF1352012.1"/>
    </source>
</evidence>
<dbReference type="EMBL" id="CAJNOT010006227">
    <property type="protein sequence ID" value="CAF1485045.1"/>
    <property type="molecule type" value="Genomic_DNA"/>
</dbReference>
<dbReference type="Pfam" id="PF13843">
    <property type="entry name" value="DDE_Tnp_1_7"/>
    <property type="match status" value="1"/>
</dbReference>
<dbReference type="PANTHER" id="PTHR47272">
    <property type="entry name" value="DDE_TNP_1_7 DOMAIN-CONTAINING PROTEIN"/>
    <property type="match status" value="1"/>
</dbReference>
<dbReference type="AlphaFoldDB" id="A0A815HIR7"/>
<feature type="compositionally biased region" description="Acidic residues" evidence="1">
    <location>
        <begin position="1"/>
        <end position="10"/>
    </location>
</feature>
<organism evidence="3 5">
    <name type="scientific">Rotaria sordida</name>
    <dbReference type="NCBI Taxonomy" id="392033"/>
    <lineage>
        <taxon>Eukaryota</taxon>
        <taxon>Metazoa</taxon>
        <taxon>Spiralia</taxon>
        <taxon>Gnathifera</taxon>
        <taxon>Rotifera</taxon>
        <taxon>Eurotatoria</taxon>
        <taxon>Bdelloidea</taxon>
        <taxon>Philodinida</taxon>
        <taxon>Philodinidae</taxon>
        <taxon>Rotaria</taxon>
    </lineage>
</organism>
<protein>
    <recommendedName>
        <fullName evidence="2">PiggyBac transposable element-derived protein domain-containing protein</fullName>
    </recommendedName>
</protein>
<feature type="domain" description="PiggyBac transposable element-derived protein" evidence="2">
    <location>
        <begin position="88"/>
        <end position="479"/>
    </location>
</feature>
<gene>
    <name evidence="3" type="ORF">RFH988_LOCUS32351</name>
    <name evidence="4" type="ORF">ZHD862_LOCUS36742</name>
</gene>
<comment type="caution">
    <text evidence="3">The sequence shown here is derived from an EMBL/GenBank/DDBJ whole genome shotgun (WGS) entry which is preliminary data.</text>
</comment>
<name>A0A815HIR7_9BILA</name>
<dbReference type="InterPro" id="IPR029526">
    <property type="entry name" value="PGBD"/>
</dbReference>
<reference evidence="3" key="1">
    <citation type="submission" date="2021-02" db="EMBL/GenBank/DDBJ databases">
        <authorList>
            <person name="Nowell W R."/>
        </authorList>
    </citation>
    <scope>NUCLEOTIDE SEQUENCE</scope>
</reference>
<evidence type="ECO:0000256" key="1">
    <source>
        <dbReference type="SAM" id="MobiDB-lite"/>
    </source>
</evidence>
<dbReference type="PANTHER" id="PTHR47272:SF2">
    <property type="entry name" value="PIGGYBAC TRANSPOSABLE ELEMENT-DERIVED PROTEIN 3-LIKE"/>
    <property type="match status" value="1"/>
</dbReference>
<feature type="compositionally biased region" description="Acidic residues" evidence="1">
    <location>
        <begin position="22"/>
        <end position="31"/>
    </location>
</feature>